<dbReference type="InterPro" id="IPR011335">
    <property type="entry name" value="Restrct_endonuc-II-like"/>
</dbReference>
<dbReference type="GO" id="GO:1901255">
    <property type="term" value="P:nucleotide-excision repair involved in interstrand cross-link repair"/>
    <property type="evidence" value="ECO:0007669"/>
    <property type="project" value="TreeGrafter"/>
</dbReference>
<dbReference type="GO" id="GO:0000110">
    <property type="term" value="C:nucleotide-excision repair factor 1 complex"/>
    <property type="evidence" value="ECO:0007669"/>
    <property type="project" value="TreeGrafter"/>
</dbReference>
<evidence type="ECO:0000256" key="6">
    <source>
        <dbReference type="ARBA" id="ARBA00022801"/>
    </source>
</evidence>
<keyword evidence="5" id="KW-0227">DNA damage</keyword>
<evidence type="ECO:0000256" key="3">
    <source>
        <dbReference type="ARBA" id="ARBA00022722"/>
    </source>
</evidence>
<dbReference type="GO" id="GO:0000712">
    <property type="term" value="P:resolution of meiotic recombination intermediates"/>
    <property type="evidence" value="ECO:0007669"/>
    <property type="project" value="TreeGrafter"/>
</dbReference>
<evidence type="ECO:0000256" key="1">
    <source>
        <dbReference type="ARBA" id="ARBA00004123"/>
    </source>
</evidence>
<keyword evidence="9" id="KW-0539">Nucleus</keyword>
<dbReference type="Gene3D" id="3.40.50.10130">
    <property type="match status" value="1"/>
</dbReference>
<dbReference type="RefSeq" id="XP_062624956.1">
    <property type="nucleotide sequence ID" value="XM_062768972.1"/>
</dbReference>
<evidence type="ECO:0000256" key="9">
    <source>
        <dbReference type="ARBA" id="ARBA00023242"/>
    </source>
</evidence>
<keyword evidence="13" id="KW-1185">Reference proteome</keyword>
<dbReference type="Pfam" id="PF02732">
    <property type="entry name" value="ERCC4"/>
    <property type="match status" value="1"/>
</dbReference>
<evidence type="ECO:0000256" key="5">
    <source>
        <dbReference type="ARBA" id="ARBA00022763"/>
    </source>
</evidence>
<comment type="subcellular location">
    <subcellularLocation>
        <location evidence="1">Nucleus</location>
    </subcellularLocation>
</comment>
<keyword evidence="6" id="KW-0378">Hydrolase</keyword>
<evidence type="ECO:0000256" key="4">
    <source>
        <dbReference type="ARBA" id="ARBA00022759"/>
    </source>
</evidence>
<dbReference type="SMART" id="SM00891">
    <property type="entry name" value="ERCC4"/>
    <property type="match status" value="1"/>
</dbReference>
<keyword evidence="4 12" id="KW-0255">Endonuclease</keyword>
<dbReference type="EMBL" id="CP086715">
    <property type="protein sequence ID" value="WOO78924.1"/>
    <property type="molecule type" value="Genomic_DNA"/>
</dbReference>
<dbReference type="PANTHER" id="PTHR10150">
    <property type="entry name" value="DNA REPAIR ENDONUCLEASE XPF"/>
    <property type="match status" value="1"/>
</dbReference>
<sequence length="1090" mass="122573">MTSSAPARRHIPYLSFHKSIIREICRPQKDHLLIIAKGLGLRRIVCALLKTYDRKEDLVIVINANPGDEAGIGDELGIMGVREPGFRILTYEMSTKDREEMYRRGGLFSVTSKILVTDLLKGTVPVDLITGIVVLHAETVRAGSSEEFAVRLYRRKNQSGFCKAFSDEPEVFAHGLSPMKDMLVNLNMNEVMIWPRYNEAVKTALASRQADVVEMYQPMTDLMRRCQDAITECMEAMLVELKRDHSLNLDLEDLTVRNAQFKNFDTIVFMRLRPVWHKVGMKTKIHVQALAELRDLQTWLLEYDSATFAAYISTLQRQHFRAQKKTSGAAQYLHDWFNAKAAAHLVEASQLRVSRPRITIEGTASTLIPDGERHRESNTTTNGQTARDEHEEDMEAVRELEERRDAPMGGIPITEQDDDEVMYEFATQVETVPHNPGHHSAADDDDDVLHEATDAPPVFRPLVFSLETDLSSRVASRIRKGHEAVLEEQPKWALLARVLKEIEDTIARVSDSHADQPGTNTVLVMTSSDLTCLQLRQYLTTMMPTDPPFAPGGGRKMMETLYLSNWQHEKNGQRLSNPSRYTDGAAADQVAARSGLDEKRFAARGAPSYKRRRKRAGAPIGPGRSNEPSVKEDLFKELSAFEPGEDEMEDVQVQWALSESLREVGTSSTEPITVASSPPPLATDATSSLLARAGVIEEDDLNPRWKEWMLGQGMLEDWDTDYGLLAPEDAVIIRPYGGEDDDIMLQELRPRFVVMYEPNLAFIRRLEVYKNSNPGLPLRVYQMTYTNSFEEDRFLATMAREGEAFKKLIEDRGGMVIPIYNNNPRAPMRDTVTRARTTYSTRNAGGGESEKEDARIIVDIRELGAFLPSLIDGAGIHVIPATLTVGDYILSPKMCVERKALPDLEQSLANGRLHTQCESMSAHYEICILLIEFEEDKFGMRTKADAEREASGRQNSEPDNWQDTFYLQSKLALLALHFPRLRIIWSSSPHESVKILSDLKLNHDEPDELTAILKGTAGDEPDTVRPSVENAAAVEMLRSIPGISGHNVRHVMANVETIREFVSLSEEEVKRILGEENGAKAFAFMHGDGR</sequence>
<evidence type="ECO:0000313" key="12">
    <source>
        <dbReference type="EMBL" id="WOO78924.1"/>
    </source>
</evidence>
<dbReference type="SUPFAM" id="SSF47781">
    <property type="entry name" value="RuvA domain 2-like"/>
    <property type="match status" value="1"/>
</dbReference>
<dbReference type="GO" id="GO:0000014">
    <property type="term" value="F:single-stranded DNA endodeoxyribonuclease activity"/>
    <property type="evidence" value="ECO:0007669"/>
    <property type="project" value="TreeGrafter"/>
</dbReference>
<dbReference type="GO" id="GO:0003697">
    <property type="term" value="F:single-stranded DNA binding"/>
    <property type="evidence" value="ECO:0007669"/>
    <property type="project" value="TreeGrafter"/>
</dbReference>
<dbReference type="Gene3D" id="1.10.150.20">
    <property type="entry name" value="5' to 3' exonuclease, C-terminal subdomain"/>
    <property type="match status" value="1"/>
</dbReference>
<organism evidence="12 13">
    <name type="scientific">Vanrija pseudolonga</name>
    <dbReference type="NCBI Taxonomy" id="143232"/>
    <lineage>
        <taxon>Eukaryota</taxon>
        <taxon>Fungi</taxon>
        <taxon>Dikarya</taxon>
        <taxon>Basidiomycota</taxon>
        <taxon>Agaricomycotina</taxon>
        <taxon>Tremellomycetes</taxon>
        <taxon>Trichosporonales</taxon>
        <taxon>Trichosporonaceae</taxon>
        <taxon>Vanrija</taxon>
    </lineage>
</organism>
<feature type="region of interest" description="Disordered" evidence="10">
    <location>
        <begin position="605"/>
        <end position="630"/>
    </location>
</feature>
<evidence type="ECO:0000259" key="11">
    <source>
        <dbReference type="SMART" id="SM00891"/>
    </source>
</evidence>
<evidence type="ECO:0000313" key="13">
    <source>
        <dbReference type="Proteomes" id="UP000827549"/>
    </source>
</evidence>
<keyword evidence="7" id="KW-0238">DNA-binding</keyword>
<gene>
    <name evidence="12" type="primary">Ercc4</name>
    <name evidence="12" type="ORF">LOC62_02G002462</name>
</gene>
<dbReference type="InterPro" id="IPR010994">
    <property type="entry name" value="RuvA_2-like"/>
</dbReference>
<feature type="domain" description="ERCC4" evidence="11">
    <location>
        <begin position="855"/>
        <end position="935"/>
    </location>
</feature>
<feature type="region of interest" description="Disordered" evidence="10">
    <location>
        <begin position="369"/>
        <end position="414"/>
    </location>
</feature>
<comment type="similarity">
    <text evidence="2">Belongs to the XPF family.</text>
</comment>
<dbReference type="Proteomes" id="UP000827549">
    <property type="component" value="Chromosome 2"/>
</dbReference>
<proteinExistence type="inferred from homology"/>
<dbReference type="AlphaFoldDB" id="A0AAF0Y6C4"/>
<accession>A0AAF0Y6C4</accession>
<dbReference type="PANTHER" id="PTHR10150:SF0">
    <property type="entry name" value="DNA REPAIR ENDONUCLEASE XPF"/>
    <property type="match status" value="1"/>
</dbReference>
<keyword evidence="8" id="KW-0234">DNA repair</keyword>
<dbReference type="GeneID" id="87805710"/>
<dbReference type="InterPro" id="IPR006166">
    <property type="entry name" value="ERCC4_domain"/>
</dbReference>
<dbReference type="CDD" id="cd20078">
    <property type="entry name" value="XPF_nuclease_XPF_euk"/>
    <property type="match status" value="1"/>
</dbReference>
<evidence type="ECO:0000256" key="8">
    <source>
        <dbReference type="ARBA" id="ARBA00023204"/>
    </source>
</evidence>
<dbReference type="InterPro" id="IPR047520">
    <property type="entry name" value="XPF_nuclease"/>
</dbReference>
<dbReference type="FunFam" id="3.40.50.10130:FF:000002">
    <property type="entry name" value="DNA repair endonuclease XPF"/>
    <property type="match status" value="1"/>
</dbReference>
<feature type="compositionally biased region" description="Basic and acidic residues" evidence="10">
    <location>
        <begin position="395"/>
        <end position="406"/>
    </location>
</feature>
<evidence type="ECO:0000256" key="7">
    <source>
        <dbReference type="ARBA" id="ARBA00023125"/>
    </source>
</evidence>
<evidence type="ECO:0000256" key="2">
    <source>
        <dbReference type="ARBA" id="ARBA00010015"/>
    </source>
</evidence>
<name>A0AAF0Y6C4_9TREE</name>
<reference evidence="12" key="1">
    <citation type="submission" date="2023-10" db="EMBL/GenBank/DDBJ databases">
        <authorList>
            <person name="Noh H."/>
        </authorList>
    </citation>
    <scope>NUCLEOTIDE SEQUENCE</scope>
    <source>
        <strain evidence="12">DUCC4014</strain>
    </source>
</reference>
<dbReference type="GO" id="GO:0003684">
    <property type="term" value="F:damaged DNA binding"/>
    <property type="evidence" value="ECO:0007669"/>
    <property type="project" value="TreeGrafter"/>
</dbReference>
<keyword evidence="3" id="KW-0540">Nuclease</keyword>
<dbReference type="GO" id="GO:0000724">
    <property type="term" value="P:double-strand break repair via homologous recombination"/>
    <property type="evidence" value="ECO:0007669"/>
    <property type="project" value="TreeGrafter"/>
</dbReference>
<evidence type="ECO:0000256" key="10">
    <source>
        <dbReference type="SAM" id="MobiDB-lite"/>
    </source>
</evidence>
<dbReference type="SUPFAM" id="SSF52980">
    <property type="entry name" value="Restriction endonuclease-like"/>
    <property type="match status" value="1"/>
</dbReference>
<protein>
    <submittedName>
        <fullName evidence="12">DNA repair endonuclease XPF</fullName>
    </submittedName>
</protein>